<dbReference type="Pfam" id="PF03704">
    <property type="entry name" value="BTAD"/>
    <property type="match status" value="1"/>
</dbReference>
<evidence type="ECO:0000313" key="3">
    <source>
        <dbReference type="Proteomes" id="UP000380867"/>
    </source>
</evidence>
<dbReference type="InterPro" id="IPR036388">
    <property type="entry name" value="WH-like_DNA-bd_sf"/>
</dbReference>
<dbReference type="EMBL" id="SDPQ02000003">
    <property type="protein sequence ID" value="KAA1395492.1"/>
    <property type="molecule type" value="Genomic_DNA"/>
</dbReference>
<dbReference type="Gene3D" id="1.25.40.10">
    <property type="entry name" value="Tetratricopeptide repeat domain"/>
    <property type="match status" value="3"/>
</dbReference>
<dbReference type="RefSeq" id="WP_149690156.1">
    <property type="nucleotide sequence ID" value="NZ_SDPQ02000003.1"/>
</dbReference>
<dbReference type="AlphaFoldDB" id="A0A5M4FC68"/>
<proteinExistence type="predicted"/>
<reference evidence="2" key="1">
    <citation type="submission" date="2019-09" db="EMBL/GenBank/DDBJ databases">
        <authorList>
            <person name="Li J."/>
        </authorList>
    </citation>
    <scope>NUCLEOTIDE SEQUENCE [LARGE SCALE GENOMIC DNA]</scope>
    <source>
        <strain evidence="2">JCM 14732</strain>
    </source>
</reference>
<dbReference type="InterPro" id="IPR011990">
    <property type="entry name" value="TPR-like_helical_dom_sf"/>
</dbReference>
<dbReference type="SUPFAM" id="SSF46894">
    <property type="entry name" value="C-terminal effector domain of the bipartite response regulators"/>
    <property type="match status" value="1"/>
</dbReference>
<dbReference type="Gene3D" id="1.10.10.10">
    <property type="entry name" value="Winged helix-like DNA-binding domain superfamily/Winged helix DNA-binding domain"/>
    <property type="match status" value="1"/>
</dbReference>
<evidence type="ECO:0000313" key="2">
    <source>
        <dbReference type="EMBL" id="KAA1395492.1"/>
    </source>
</evidence>
<dbReference type="SMART" id="SM00028">
    <property type="entry name" value="TPR"/>
    <property type="match status" value="2"/>
</dbReference>
<dbReference type="InterPro" id="IPR019734">
    <property type="entry name" value="TPR_rpt"/>
</dbReference>
<dbReference type="InterPro" id="IPR051677">
    <property type="entry name" value="AfsR-DnrI-RedD_regulator"/>
</dbReference>
<dbReference type="SUPFAM" id="SSF48452">
    <property type="entry name" value="TPR-like"/>
    <property type="match status" value="2"/>
</dbReference>
<organism evidence="2 3">
    <name type="scientific">Aeromicrobium ginsengisoli</name>
    <dbReference type="NCBI Taxonomy" id="363867"/>
    <lineage>
        <taxon>Bacteria</taxon>
        <taxon>Bacillati</taxon>
        <taxon>Actinomycetota</taxon>
        <taxon>Actinomycetes</taxon>
        <taxon>Propionibacteriales</taxon>
        <taxon>Nocardioidaceae</taxon>
        <taxon>Aeromicrobium</taxon>
    </lineage>
</organism>
<dbReference type="GO" id="GO:0003677">
    <property type="term" value="F:DNA binding"/>
    <property type="evidence" value="ECO:0007669"/>
    <property type="project" value="InterPro"/>
</dbReference>
<keyword evidence="3" id="KW-1185">Reference proteome</keyword>
<dbReference type="GO" id="GO:0006355">
    <property type="term" value="P:regulation of DNA-templated transcription"/>
    <property type="evidence" value="ECO:0007669"/>
    <property type="project" value="InterPro"/>
</dbReference>
<sequence length="694" mass="75617">MPDVQRPTVRDLLDLHRDRDPLVLAVIELGPHAIATSTLDDWESVATVVRTGDRYPAAIAWRAGYTLYHLGHTERAEHFFENADRDELDDAERAQFCAAWASSAWGSGDAERSEALGLEAFEAAERCGDDSALTWAWESRAMLASIHGEPRENLHAHQRALDHALAARDDLMESRIRNNLGSVLFDQARYAESLEQFEHALRLANGVGHLSSIALIRHNVADVMLNLGRIDEALVEVEAARAIWAGLESPMVGAAWQLLADIQRARGNAAQAAMAYREAVTVAEESDDTQTLVPALTGSALIQVATDPAGAEQTARRLLSLPSAVGLLPGNLTVGWVVLAAGDAEAAAAYAKEALAEASQRHARAWLAEALELSALSTSDNREAQLREAATIWSEIGNPIRLQVNRIVQAHLFGSPFTEQLARSGLRSLGVQEDAYGIAGPLHAISPRTGDHPVHVHVLGTFVLSLHGRPVTSSEWPSRKARDILKVLAGRGSRGIRREALADLLWPDDADPGSKLSVALSQLRRVLDPDKAYGTEHFVHTDRVSVRLDMANVSVDVADFVVAAQESLSAARTGDADAIGMLEAAAAMHTGEFLEEDLAEDWPAEMRDEVETLGNEVIRVLAFALQDGPEPERAVPWLARLLTYDPFDESIYAALMRVLSTAGRHGEARRHHHAYVLRMREIGVPSMSWEDMAA</sequence>
<dbReference type="PANTHER" id="PTHR35807">
    <property type="entry name" value="TRANSCRIPTIONAL REGULATOR REDD-RELATED"/>
    <property type="match status" value="1"/>
</dbReference>
<dbReference type="Pfam" id="PF13424">
    <property type="entry name" value="TPR_12"/>
    <property type="match status" value="1"/>
</dbReference>
<comment type="caution">
    <text evidence="2">The sequence shown here is derived from an EMBL/GenBank/DDBJ whole genome shotgun (WGS) entry which is preliminary data.</text>
</comment>
<name>A0A5M4FC68_9ACTN</name>
<accession>A0A5M4FC68</accession>
<dbReference type="InterPro" id="IPR016032">
    <property type="entry name" value="Sig_transdc_resp-reg_C-effctor"/>
</dbReference>
<feature type="domain" description="Bacterial transcriptional activator" evidence="1">
    <location>
        <begin position="555"/>
        <end position="693"/>
    </location>
</feature>
<protein>
    <submittedName>
        <fullName evidence="2">Tetratricopeptide repeat protein</fullName>
    </submittedName>
</protein>
<evidence type="ECO:0000259" key="1">
    <source>
        <dbReference type="SMART" id="SM01043"/>
    </source>
</evidence>
<dbReference type="SMART" id="SM01043">
    <property type="entry name" value="BTAD"/>
    <property type="match status" value="1"/>
</dbReference>
<dbReference type="Proteomes" id="UP000380867">
    <property type="component" value="Unassembled WGS sequence"/>
</dbReference>
<gene>
    <name evidence="2" type="ORF">ESP70_015150</name>
</gene>
<dbReference type="OrthoDB" id="134985at2"/>
<dbReference type="Pfam" id="PF13181">
    <property type="entry name" value="TPR_8"/>
    <property type="match status" value="1"/>
</dbReference>
<dbReference type="InterPro" id="IPR005158">
    <property type="entry name" value="BTAD"/>
</dbReference>